<name>A0A059FRV7_9PROT</name>
<dbReference type="AlphaFoldDB" id="A0A059FRV7"/>
<dbReference type="GO" id="GO:0004622">
    <property type="term" value="F:phosphatidylcholine lysophospholipase activity"/>
    <property type="evidence" value="ECO:0007669"/>
    <property type="project" value="TreeGrafter"/>
</dbReference>
<dbReference type="Proteomes" id="UP000025171">
    <property type="component" value="Unassembled WGS sequence"/>
</dbReference>
<sequence length="220" mass="22671">MLAGAVLLASCDPGPSPEHASQTVPAPVAEAPTDGPVVVFLGDSLVAGFGLAADEALPEQIAAIFKADGVKAKVVNAGVSGDTTANGLARFDWSVANADADVVVVALGANDYLMGIDPEITRRNLTAIVQKAVDDGIACVLVGLQPRSAVEDGSRDAAFAAIYPDIATAFGMQLYPSLMSDVENQPELLQADGLHPTEQGVKIMATRLAAFLDPIVRAYD</sequence>
<evidence type="ECO:0000259" key="1">
    <source>
        <dbReference type="Pfam" id="PF13472"/>
    </source>
</evidence>
<reference evidence="2 3" key="1">
    <citation type="journal article" date="2014" name="Antonie Van Leeuwenhoek">
        <title>Hyphomonas beringensis sp. nov. and Hyphomonas chukchiensis sp. nov., isolated from surface seawater of the Bering Sea and Chukchi Sea.</title>
        <authorList>
            <person name="Li C."/>
            <person name="Lai Q."/>
            <person name="Li G."/>
            <person name="Dong C."/>
            <person name="Wang J."/>
            <person name="Liao Y."/>
            <person name="Shao Z."/>
        </authorList>
    </citation>
    <scope>NUCLEOTIDE SEQUENCE [LARGE SCALE GENOMIC DNA]</scope>
    <source>
        <strain evidence="2 3">MHS-2</strain>
    </source>
</reference>
<comment type="caution">
    <text evidence="2">The sequence shown here is derived from an EMBL/GenBank/DDBJ whole genome shotgun (WGS) entry which is preliminary data.</text>
</comment>
<evidence type="ECO:0000313" key="2">
    <source>
        <dbReference type="EMBL" id="KCZ93183.1"/>
    </source>
</evidence>
<keyword evidence="3" id="KW-1185">Reference proteome</keyword>
<dbReference type="eggNOG" id="COG2755">
    <property type="taxonomic scope" value="Bacteria"/>
</dbReference>
<evidence type="ECO:0000313" key="3">
    <source>
        <dbReference type="Proteomes" id="UP000025171"/>
    </source>
</evidence>
<dbReference type="PANTHER" id="PTHR30383:SF24">
    <property type="entry name" value="THIOESTERASE 1_PROTEASE 1_LYSOPHOSPHOLIPASE L1"/>
    <property type="match status" value="1"/>
</dbReference>
<proteinExistence type="predicted"/>
<dbReference type="InterPro" id="IPR036514">
    <property type="entry name" value="SGNH_hydro_sf"/>
</dbReference>
<dbReference type="EMBL" id="ARYK01000002">
    <property type="protein sequence ID" value="KCZ93183.1"/>
    <property type="molecule type" value="Genomic_DNA"/>
</dbReference>
<feature type="domain" description="SGNH hydrolase-type esterase" evidence="1">
    <location>
        <begin position="40"/>
        <end position="202"/>
    </location>
</feature>
<accession>A0A059FRV7</accession>
<dbReference type="PATRIC" id="fig|1280950.3.peg.1005"/>
<dbReference type="STRING" id="1280950.HJO_04990"/>
<dbReference type="InterPro" id="IPR013830">
    <property type="entry name" value="SGNH_hydro"/>
</dbReference>
<dbReference type="InterPro" id="IPR051532">
    <property type="entry name" value="Ester_Hydrolysis_Enzymes"/>
</dbReference>
<dbReference type="Pfam" id="PF13472">
    <property type="entry name" value="Lipase_GDSL_2"/>
    <property type="match status" value="1"/>
</dbReference>
<gene>
    <name evidence="2" type="ORF">HJO_04990</name>
</gene>
<dbReference type="PANTHER" id="PTHR30383">
    <property type="entry name" value="THIOESTERASE 1/PROTEASE 1/LYSOPHOSPHOLIPASE L1"/>
    <property type="match status" value="1"/>
</dbReference>
<dbReference type="OrthoDB" id="9786188at2"/>
<dbReference type="Gene3D" id="3.40.50.1110">
    <property type="entry name" value="SGNH hydrolase"/>
    <property type="match status" value="1"/>
</dbReference>
<dbReference type="SUPFAM" id="SSF52266">
    <property type="entry name" value="SGNH hydrolase"/>
    <property type="match status" value="1"/>
</dbReference>
<dbReference type="CDD" id="cd01822">
    <property type="entry name" value="Lysophospholipase_L1_like"/>
    <property type="match status" value="1"/>
</dbReference>
<protein>
    <submittedName>
        <fullName evidence="2">Multifunctional acyl-CoA thioesterase I</fullName>
    </submittedName>
</protein>
<organism evidence="2 3">
    <name type="scientific">Hyphomonas johnsonii MHS-2</name>
    <dbReference type="NCBI Taxonomy" id="1280950"/>
    <lineage>
        <taxon>Bacteria</taxon>
        <taxon>Pseudomonadati</taxon>
        <taxon>Pseudomonadota</taxon>
        <taxon>Alphaproteobacteria</taxon>
        <taxon>Hyphomonadales</taxon>
        <taxon>Hyphomonadaceae</taxon>
        <taxon>Hyphomonas</taxon>
    </lineage>
</organism>